<name>A0A2J6Q7G0_9HELO</name>
<sequence length="445" mass="50673">MGGNAFNKHSPPLPTPRMPPKVYNSILQQTLTTLQKHYQHVGSPIEAPGKPDYGDIDIMVSSPLSVAFDPSTTDRKLIAKSLEQTLGAAASILEAGNPTINLAIPWPSIPPPSLNPSISDPDQTQEEEAKFVQIDIHICKDEKDLTWNLFHAAHGDLWNILGTTIRPFGLTVNNLGLYLRIPEIELLDRKKSMVFLTDSPSQILDFLGLEEGKWWSEFGSRREMFEFAAGCRMFFVKEKEKDVEDGREGVGDVVGEVEVGGQEGGEKGKKKLKHNDRQRMVKRPIFREWIEEFIPLLREEGRCGVCRVTRDQIRDEAFERWGVRKEYEERLKAWRLARHEDELWREVIKGSIPEDVDPVVRGAAIRQLKAVIMEGEDWDGSIPEAAKKNLDGYHDLDVVRSFVLQNWQKAGEVGWERQQKRAMEGMKAKAEKKRKIEEREKEAAS</sequence>
<reference evidence="2 3" key="1">
    <citation type="submission" date="2016-05" db="EMBL/GenBank/DDBJ databases">
        <title>A degradative enzymes factory behind the ericoid mycorrhizal symbiosis.</title>
        <authorList>
            <consortium name="DOE Joint Genome Institute"/>
            <person name="Martino E."/>
            <person name="Morin E."/>
            <person name="Grelet G."/>
            <person name="Kuo A."/>
            <person name="Kohler A."/>
            <person name="Daghino S."/>
            <person name="Barry K."/>
            <person name="Choi C."/>
            <person name="Cichocki N."/>
            <person name="Clum A."/>
            <person name="Copeland A."/>
            <person name="Hainaut M."/>
            <person name="Haridas S."/>
            <person name="Labutti K."/>
            <person name="Lindquist E."/>
            <person name="Lipzen A."/>
            <person name="Khouja H.-R."/>
            <person name="Murat C."/>
            <person name="Ohm R."/>
            <person name="Olson A."/>
            <person name="Spatafora J."/>
            <person name="Veneault-Fourrey C."/>
            <person name="Henrissat B."/>
            <person name="Grigoriev I."/>
            <person name="Martin F."/>
            <person name="Perotto S."/>
        </authorList>
    </citation>
    <scope>NUCLEOTIDE SEQUENCE [LARGE SCALE GENOMIC DNA]</scope>
    <source>
        <strain evidence="2 3">UAMH 7357</strain>
    </source>
</reference>
<dbReference type="Proteomes" id="UP000235672">
    <property type="component" value="Unassembled WGS sequence"/>
</dbReference>
<evidence type="ECO:0000256" key="1">
    <source>
        <dbReference type="SAM" id="MobiDB-lite"/>
    </source>
</evidence>
<dbReference type="EMBL" id="KZ613478">
    <property type="protein sequence ID" value="PMD22212.1"/>
    <property type="molecule type" value="Genomic_DNA"/>
</dbReference>
<keyword evidence="3" id="KW-1185">Reference proteome</keyword>
<dbReference type="AlphaFoldDB" id="A0A2J6Q7G0"/>
<evidence type="ECO:0000313" key="3">
    <source>
        <dbReference type="Proteomes" id="UP000235672"/>
    </source>
</evidence>
<dbReference type="OrthoDB" id="4708870at2759"/>
<protein>
    <submittedName>
        <fullName evidence="2">Uncharacterized protein</fullName>
    </submittedName>
</protein>
<dbReference type="STRING" id="1745343.A0A2J6Q7G0"/>
<feature type="region of interest" description="Disordered" evidence="1">
    <location>
        <begin position="424"/>
        <end position="445"/>
    </location>
</feature>
<gene>
    <name evidence="2" type="ORF">NA56DRAFT_678840</name>
</gene>
<evidence type="ECO:0000313" key="2">
    <source>
        <dbReference type="EMBL" id="PMD22212.1"/>
    </source>
</evidence>
<organism evidence="2 3">
    <name type="scientific">Hyaloscypha hepaticicola</name>
    <dbReference type="NCBI Taxonomy" id="2082293"/>
    <lineage>
        <taxon>Eukaryota</taxon>
        <taxon>Fungi</taxon>
        <taxon>Dikarya</taxon>
        <taxon>Ascomycota</taxon>
        <taxon>Pezizomycotina</taxon>
        <taxon>Leotiomycetes</taxon>
        <taxon>Helotiales</taxon>
        <taxon>Hyaloscyphaceae</taxon>
        <taxon>Hyaloscypha</taxon>
    </lineage>
</organism>
<proteinExistence type="predicted"/>
<accession>A0A2J6Q7G0</accession>